<evidence type="ECO:0000313" key="3">
    <source>
        <dbReference type="EMBL" id="RCL39263.1"/>
    </source>
</evidence>
<comment type="caution">
    <text evidence="3">The sequence shown here is derived from an EMBL/GenBank/DDBJ whole genome shotgun (WGS) entry which is preliminary data.</text>
</comment>
<dbReference type="Pfam" id="PF13614">
    <property type="entry name" value="AAA_31"/>
    <property type="match status" value="1"/>
</dbReference>
<dbReference type="Proteomes" id="UP000252147">
    <property type="component" value="Unassembled WGS sequence"/>
</dbReference>
<name>A0A368BPN8_9GAMM</name>
<feature type="domain" description="AAA" evidence="2">
    <location>
        <begin position="4"/>
        <end position="176"/>
    </location>
</feature>
<evidence type="ECO:0000313" key="4">
    <source>
        <dbReference type="Proteomes" id="UP000252147"/>
    </source>
</evidence>
<sequence>MTLKIAITNQKGGVGKTTTAVNIAASLAKVKRKVLLIDADPQSNATSAAGIPKNSESSLYEYFEEGGPLTHYIKDATGDYKIFPANSNLVATEKIIENTEKREKFFSNNLKINKKDFDYIIFDCPPSLNLLTINAMEYCKNVLVPVQCEYYALEGLVTLKSTIDQLNEARNLNIKIAGILRTMADWRNNLTHQVSSELEGHFKELVLNTIIPRNVKLAEAPSYGQSILDYDIKSIGAEAFLSLSGEFIRRFENGRKKTTK</sequence>
<organism evidence="3 4">
    <name type="scientific">SAR86 cluster bacterium</name>
    <dbReference type="NCBI Taxonomy" id="2030880"/>
    <lineage>
        <taxon>Bacteria</taxon>
        <taxon>Pseudomonadati</taxon>
        <taxon>Pseudomonadota</taxon>
        <taxon>Gammaproteobacteria</taxon>
        <taxon>SAR86 cluster</taxon>
    </lineage>
</organism>
<dbReference type="Gene3D" id="3.40.50.300">
    <property type="entry name" value="P-loop containing nucleotide triphosphate hydrolases"/>
    <property type="match status" value="1"/>
</dbReference>
<dbReference type="CDD" id="cd02042">
    <property type="entry name" value="ParAB_family"/>
    <property type="match status" value="1"/>
</dbReference>
<comment type="similarity">
    <text evidence="1">To B.subtilis soj.</text>
</comment>
<dbReference type="PANTHER" id="PTHR13696">
    <property type="entry name" value="P-LOOP CONTAINING NUCLEOSIDE TRIPHOSPHATE HYDROLASE"/>
    <property type="match status" value="1"/>
</dbReference>
<dbReference type="InterPro" id="IPR050678">
    <property type="entry name" value="DNA_Partitioning_ATPase"/>
</dbReference>
<gene>
    <name evidence="3" type="ORF">DBW97_00620</name>
</gene>
<reference evidence="3 4" key="1">
    <citation type="journal article" date="2018" name="Microbiome">
        <title>Fine metagenomic profile of the Mediterranean stratified and mixed water columns revealed by assembly and recruitment.</title>
        <authorList>
            <person name="Haro-Moreno J.M."/>
            <person name="Lopez-Perez M."/>
            <person name="De La Torre J.R."/>
            <person name="Picazo A."/>
            <person name="Camacho A."/>
            <person name="Rodriguez-Valera F."/>
        </authorList>
    </citation>
    <scope>NUCLEOTIDE SEQUENCE [LARGE SCALE GENOMIC DNA]</scope>
    <source>
        <strain evidence="3">MED-G83</strain>
    </source>
</reference>
<dbReference type="InterPro" id="IPR025669">
    <property type="entry name" value="AAA_dom"/>
</dbReference>
<dbReference type="PIRSF" id="PIRSF009320">
    <property type="entry name" value="Nuc_binding_HP_1000"/>
    <property type="match status" value="1"/>
</dbReference>
<dbReference type="FunFam" id="3.40.50.300:FF:000285">
    <property type="entry name" value="Sporulation initiation inhibitor Soj"/>
    <property type="match status" value="1"/>
</dbReference>
<accession>A0A368BPN8</accession>
<dbReference type="PANTHER" id="PTHR13696:SF52">
    <property type="entry name" value="PARA FAMILY PROTEIN CT_582"/>
    <property type="match status" value="1"/>
</dbReference>
<protein>
    <submittedName>
        <fullName evidence="3">ParA family protein</fullName>
    </submittedName>
</protein>
<dbReference type="AlphaFoldDB" id="A0A368BPN8"/>
<proteinExistence type="predicted"/>
<dbReference type="EMBL" id="QOPD01000001">
    <property type="protein sequence ID" value="RCL39263.1"/>
    <property type="molecule type" value="Genomic_DNA"/>
</dbReference>
<dbReference type="SUPFAM" id="SSF52540">
    <property type="entry name" value="P-loop containing nucleoside triphosphate hydrolases"/>
    <property type="match status" value="1"/>
</dbReference>
<evidence type="ECO:0000256" key="1">
    <source>
        <dbReference type="ARBA" id="ARBA00060876"/>
    </source>
</evidence>
<evidence type="ECO:0000259" key="2">
    <source>
        <dbReference type="Pfam" id="PF13614"/>
    </source>
</evidence>
<dbReference type="InterPro" id="IPR027417">
    <property type="entry name" value="P-loop_NTPase"/>
</dbReference>